<dbReference type="SUPFAM" id="SSF47598">
    <property type="entry name" value="Ribbon-helix-helix"/>
    <property type="match status" value="1"/>
</dbReference>
<evidence type="ECO:0008006" key="3">
    <source>
        <dbReference type="Google" id="ProtNLM"/>
    </source>
</evidence>
<reference evidence="1 2" key="1">
    <citation type="submission" date="2020-04" db="EMBL/GenBank/DDBJ databases">
        <authorList>
            <person name="De Canck E."/>
        </authorList>
    </citation>
    <scope>NUCLEOTIDE SEQUENCE [LARGE SCALE GENOMIC DNA]</scope>
    <source>
        <strain evidence="1 2">LMG 29542</strain>
    </source>
</reference>
<dbReference type="RefSeq" id="WP_175226130.1">
    <property type="nucleotide sequence ID" value="NZ_CADIKH010000007.1"/>
</dbReference>
<dbReference type="InterPro" id="IPR010985">
    <property type="entry name" value="Ribbon_hlx_hlx"/>
</dbReference>
<dbReference type="Proteomes" id="UP000494363">
    <property type="component" value="Unassembled WGS sequence"/>
</dbReference>
<organism evidence="1 2">
    <name type="scientific">Paraburkholderia humisilvae</name>
    <dbReference type="NCBI Taxonomy" id="627669"/>
    <lineage>
        <taxon>Bacteria</taxon>
        <taxon>Pseudomonadati</taxon>
        <taxon>Pseudomonadota</taxon>
        <taxon>Betaproteobacteria</taxon>
        <taxon>Burkholderiales</taxon>
        <taxon>Burkholderiaceae</taxon>
        <taxon>Paraburkholderia</taxon>
    </lineage>
</organism>
<name>A0A6J5DI88_9BURK</name>
<sequence length="179" mass="19739">MKNRNNTVLSVHLGALKPRWESYCRSHGVSLSDATRQVIRKLVGQELPAEIAVSAVSLNTPSIKTRVEIRLTCEEHRAVAEAATRAGFSVNTWIVAVLRAQLTHLPQLGQYELEQLAASNSRLLAIGRNLNQMARALNASACDMTCYRPEIIETLIGAIKSHTAEVGALVQSNIQRWSR</sequence>
<dbReference type="EMBL" id="CADIKH010000007">
    <property type="protein sequence ID" value="CAB3752576.1"/>
    <property type="molecule type" value="Genomic_DNA"/>
</dbReference>
<evidence type="ECO:0000313" key="1">
    <source>
        <dbReference type="EMBL" id="CAB3752576.1"/>
    </source>
</evidence>
<evidence type="ECO:0000313" key="2">
    <source>
        <dbReference type="Proteomes" id="UP000494363"/>
    </source>
</evidence>
<dbReference type="GO" id="GO:0006355">
    <property type="term" value="P:regulation of DNA-templated transcription"/>
    <property type="evidence" value="ECO:0007669"/>
    <property type="project" value="InterPro"/>
</dbReference>
<accession>A0A6J5DI88</accession>
<proteinExistence type="predicted"/>
<dbReference type="AlphaFoldDB" id="A0A6J5DI88"/>
<protein>
    <recommendedName>
        <fullName evidence="3">Bacterial mobilisation domain-containing protein</fullName>
    </recommendedName>
</protein>
<gene>
    <name evidence="1" type="ORF">LMG29542_01818</name>
</gene>
<keyword evidence="2" id="KW-1185">Reference proteome</keyword>